<accession>A0A4Z0BTJ0</accession>
<feature type="domain" description="Extradiol ring-cleavage dioxygenase LigAB LigA subunit" evidence="1">
    <location>
        <begin position="13"/>
        <end position="79"/>
    </location>
</feature>
<evidence type="ECO:0000313" key="3">
    <source>
        <dbReference type="Proteomes" id="UP000298180"/>
    </source>
</evidence>
<dbReference type="RefSeq" id="WP_135264108.1">
    <property type="nucleotide sequence ID" value="NZ_SMLM01000002.1"/>
</dbReference>
<dbReference type="OrthoDB" id="8685817at2"/>
<sequence length="100" mass="11562">MSLDNFKRTLPANRMVFDVRRDMALVQRFRSDLEGLMESYGLSAEERDAFRAQDLKRMLALGVHPYFLTQITRLFHGSANNHQGSAAIQAYRRQLVDSKD</sequence>
<name>A0A4Z0BTJ0_9BURK</name>
<evidence type="ECO:0000313" key="2">
    <source>
        <dbReference type="EMBL" id="TFZ02583.1"/>
    </source>
</evidence>
<protein>
    <recommendedName>
        <fullName evidence="1">Extradiol ring-cleavage dioxygenase LigAB LigA subunit domain-containing protein</fullName>
    </recommendedName>
</protein>
<dbReference type="InterPro" id="IPR011986">
    <property type="entry name" value="Xdiol_dOase_LigA"/>
</dbReference>
<dbReference type="AlphaFoldDB" id="A0A4Z0BTJ0"/>
<organism evidence="2 3">
    <name type="scientific">Ramlibacter henchirensis</name>
    <dbReference type="NCBI Taxonomy" id="204072"/>
    <lineage>
        <taxon>Bacteria</taxon>
        <taxon>Pseudomonadati</taxon>
        <taxon>Pseudomonadota</taxon>
        <taxon>Betaproteobacteria</taxon>
        <taxon>Burkholderiales</taxon>
        <taxon>Comamonadaceae</taxon>
        <taxon>Ramlibacter</taxon>
    </lineage>
</organism>
<proteinExistence type="predicted"/>
<evidence type="ECO:0000259" key="1">
    <source>
        <dbReference type="Pfam" id="PF07746"/>
    </source>
</evidence>
<reference evidence="2 3" key="1">
    <citation type="submission" date="2019-03" db="EMBL/GenBank/DDBJ databases">
        <title>Ramlibacter henchirensis DSM 14656, whole genome shotgun sequence.</title>
        <authorList>
            <person name="Zhang X."/>
            <person name="Feng G."/>
            <person name="Zhu H."/>
        </authorList>
    </citation>
    <scope>NUCLEOTIDE SEQUENCE [LARGE SCALE GENOMIC DNA]</scope>
    <source>
        <strain evidence="2 3">DSM 14656</strain>
    </source>
</reference>
<dbReference type="EMBL" id="SMLM01000002">
    <property type="protein sequence ID" value="TFZ02583.1"/>
    <property type="molecule type" value="Genomic_DNA"/>
</dbReference>
<dbReference type="Proteomes" id="UP000298180">
    <property type="component" value="Unassembled WGS sequence"/>
</dbReference>
<keyword evidence="3" id="KW-1185">Reference proteome</keyword>
<dbReference type="InterPro" id="IPR036622">
    <property type="entry name" value="LigA_sf"/>
</dbReference>
<dbReference type="Gene3D" id="1.10.700.10">
    <property type="entry name" value="Dioxygenase LigAB, LigA subunit"/>
    <property type="match status" value="1"/>
</dbReference>
<dbReference type="Pfam" id="PF07746">
    <property type="entry name" value="LigA"/>
    <property type="match status" value="1"/>
</dbReference>
<dbReference type="SUPFAM" id="SSF48076">
    <property type="entry name" value="LigA subunit of an aromatic-ring-opening dioxygenase LigAB"/>
    <property type="match status" value="1"/>
</dbReference>
<comment type="caution">
    <text evidence="2">The sequence shown here is derived from an EMBL/GenBank/DDBJ whole genome shotgun (WGS) entry which is preliminary data.</text>
</comment>
<gene>
    <name evidence="2" type="ORF">EZ313_15090</name>
</gene>